<dbReference type="InterPro" id="IPR008914">
    <property type="entry name" value="PEBP"/>
</dbReference>
<dbReference type="EMBL" id="SNYN01000019">
    <property type="protein sequence ID" value="TDQ48263.1"/>
    <property type="molecule type" value="Genomic_DNA"/>
</dbReference>
<dbReference type="RefSeq" id="WP_133742807.1">
    <property type="nucleotide sequence ID" value="NZ_SNYN01000019.1"/>
</dbReference>
<keyword evidence="3" id="KW-1185">Reference proteome</keyword>
<dbReference type="InterPro" id="IPR005247">
    <property type="entry name" value="YbhB_YbcL/LppC-like"/>
</dbReference>
<dbReference type="NCBIfam" id="TIGR00481">
    <property type="entry name" value="YbhB/YbcL family Raf kinase inhibitor-like protein"/>
    <property type="match status" value="1"/>
</dbReference>
<comment type="caution">
    <text evidence="2">The sequence shown here is derived from an EMBL/GenBank/DDBJ whole genome shotgun (WGS) entry which is preliminary data.</text>
</comment>
<organism evidence="2 3">
    <name type="scientific">Actinorugispora endophytica</name>
    <dbReference type="NCBI Taxonomy" id="1605990"/>
    <lineage>
        <taxon>Bacteria</taxon>
        <taxon>Bacillati</taxon>
        <taxon>Actinomycetota</taxon>
        <taxon>Actinomycetes</taxon>
        <taxon>Streptosporangiales</taxon>
        <taxon>Nocardiopsidaceae</taxon>
        <taxon>Actinorugispora</taxon>
    </lineage>
</organism>
<sequence>MARPPSPYDFLPEVPAFDVTSRDIADGRAMPRRNTSGIIGTGGEDVSPHLAWSGFPEGTRSFAVTCFDPDAPTASGYWHWGVFNIPAGVTELAAGAGGEGGAGLPRGAVTVRNDAGSKRYVGAAPPAGHGPHRYFFVVHALDTADLGIDDSVSPAVLGFNLSFHALGRAVVTPVHEVP</sequence>
<evidence type="ECO:0000313" key="2">
    <source>
        <dbReference type="EMBL" id="TDQ48263.1"/>
    </source>
</evidence>
<evidence type="ECO:0000313" key="3">
    <source>
        <dbReference type="Proteomes" id="UP000295281"/>
    </source>
</evidence>
<dbReference type="PANTHER" id="PTHR30289">
    <property type="entry name" value="UNCHARACTERIZED PROTEIN YBCL-RELATED"/>
    <property type="match status" value="1"/>
</dbReference>
<dbReference type="AlphaFoldDB" id="A0A4R6URN1"/>
<protein>
    <recommendedName>
        <fullName evidence="4">PBP family phospholipid-binding protein</fullName>
    </recommendedName>
</protein>
<dbReference type="Gene3D" id="3.90.280.10">
    <property type="entry name" value="PEBP-like"/>
    <property type="match status" value="1"/>
</dbReference>
<accession>A0A4R6URN1</accession>
<comment type="similarity">
    <text evidence="1">Belongs to the UPF0098 family.</text>
</comment>
<evidence type="ECO:0000256" key="1">
    <source>
        <dbReference type="ARBA" id="ARBA00007120"/>
    </source>
</evidence>
<dbReference type="Pfam" id="PF01161">
    <property type="entry name" value="PBP"/>
    <property type="match status" value="1"/>
</dbReference>
<name>A0A4R6URN1_9ACTN</name>
<evidence type="ECO:0008006" key="4">
    <source>
        <dbReference type="Google" id="ProtNLM"/>
    </source>
</evidence>
<reference evidence="2 3" key="1">
    <citation type="submission" date="2019-03" db="EMBL/GenBank/DDBJ databases">
        <title>Genomic Encyclopedia of Type Strains, Phase IV (KMG-IV): sequencing the most valuable type-strain genomes for metagenomic binning, comparative biology and taxonomic classification.</title>
        <authorList>
            <person name="Goeker M."/>
        </authorList>
    </citation>
    <scope>NUCLEOTIDE SEQUENCE [LARGE SCALE GENOMIC DNA]</scope>
    <source>
        <strain evidence="2 3">DSM 46770</strain>
    </source>
</reference>
<gene>
    <name evidence="2" type="ORF">EV190_11977</name>
</gene>
<dbReference type="OrthoDB" id="9797506at2"/>
<dbReference type="Proteomes" id="UP000295281">
    <property type="component" value="Unassembled WGS sequence"/>
</dbReference>
<dbReference type="CDD" id="cd00865">
    <property type="entry name" value="PEBP_bact_arch"/>
    <property type="match status" value="1"/>
</dbReference>
<dbReference type="PANTHER" id="PTHR30289:SF1">
    <property type="entry name" value="PEBP (PHOSPHATIDYLETHANOLAMINE-BINDING PROTEIN) FAMILY PROTEIN"/>
    <property type="match status" value="1"/>
</dbReference>
<dbReference type="SUPFAM" id="SSF49777">
    <property type="entry name" value="PEBP-like"/>
    <property type="match status" value="1"/>
</dbReference>
<proteinExistence type="inferred from homology"/>
<dbReference type="InterPro" id="IPR036610">
    <property type="entry name" value="PEBP-like_sf"/>
</dbReference>